<dbReference type="InterPro" id="IPR012337">
    <property type="entry name" value="RNaseH-like_sf"/>
</dbReference>
<proteinExistence type="predicted"/>
<evidence type="ECO:0000256" key="1">
    <source>
        <dbReference type="ARBA" id="ARBA00004123"/>
    </source>
</evidence>
<name>A0A0D7AT11_9AGAR</name>
<organism evidence="6 7">
    <name type="scientific">Cylindrobasidium torrendii FP15055 ss-10</name>
    <dbReference type="NCBI Taxonomy" id="1314674"/>
    <lineage>
        <taxon>Eukaryota</taxon>
        <taxon>Fungi</taxon>
        <taxon>Dikarya</taxon>
        <taxon>Basidiomycota</taxon>
        <taxon>Agaricomycotina</taxon>
        <taxon>Agaricomycetes</taxon>
        <taxon>Agaricomycetidae</taxon>
        <taxon>Agaricales</taxon>
        <taxon>Marasmiineae</taxon>
        <taxon>Physalacriaceae</taxon>
        <taxon>Cylindrobasidium</taxon>
    </lineage>
</organism>
<dbReference type="GO" id="GO:0008270">
    <property type="term" value="F:zinc ion binding"/>
    <property type="evidence" value="ECO:0007669"/>
    <property type="project" value="UniProtKB-KW"/>
</dbReference>
<dbReference type="InterPro" id="IPR052035">
    <property type="entry name" value="ZnF_BED_domain_contain"/>
</dbReference>
<keyword evidence="5" id="KW-0539">Nucleus</keyword>
<dbReference type="EMBL" id="KN881032">
    <property type="protein sequence ID" value="KIY61150.1"/>
    <property type="molecule type" value="Genomic_DNA"/>
</dbReference>
<dbReference type="AlphaFoldDB" id="A0A0D7AT11"/>
<gene>
    <name evidence="6" type="ORF">CYLTODRAFT_335442</name>
</gene>
<comment type="subcellular location">
    <subcellularLocation>
        <location evidence="1">Nucleus</location>
    </subcellularLocation>
</comment>
<evidence type="ECO:0000256" key="3">
    <source>
        <dbReference type="ARBA" id="ARBA00022771"/>
    </source>
</evidence>
<accession>A0A0D7AT11</accession>
<evidence type="ECO:0000256" key="2">
    <source>
        <dbReference type="ARBA" id="ARBA00022723"/>
    </source>
</evidence>
<keyword evidence="4" id="KW-0862">Zinc</keyword>
<keyword evidence="7" id="KW-1185">Reference proteome</keyword>
<evidence type="ECO:0000256" key="4">
    <source>
        <dbReference type="ARBA" id="ARBA00022833"/>
    </source>
</evidence>
<keyword evidence="3" id="KW-0863">Zinc-finger</keyword>
<keyword evidence="2" id="KW-0479">Metal-binding</keyword>
<evidence type="ECO:0000313" key="6">
    <source>
        <dbReference type="EMBL" id="KIY61150.1"/>
    </source>
</evidence>
<dbReference type="SUPFAM" id="SSF53098">
    <property type="entry name" value="Ribonuclease H-like"/>
    <property type="match status" value="1"/>
</dbReference>
<dbReference type="OrthoDB" id="2687121at2759"/>
<reference evidence="6 7" key="1">
    <citation type="journal article" date="2015" name="Fungal Genet. Biol.">
        <title>Evolution of novel wood decay mechanisms in Agaricales revealed by the genome sequences of Fistulina hepatica and Cylindrobasidium torrendii.</title>
        <authorList>
            <person name="Floudas D."/>
            <person name="Held B.W."/>
            <person name="Riley R."/>
            <person name="Nagy L.G."/>
            <person name="Koehler G."/>
            <person name="Ransdell A.S."/>
            <person name="Younus H."/>
            <person name="Chow J."/>
            <person name="Chiniquy J."/>
            <person name="Lipzen A."/>
            <person name="Tritt A."/>
            <person name="Sun H."/>
            <person name="Haridas S."/>
            <person name="LaButti K."/>
            <person name="Ohm R.A."/>
            <person name="Kues U."/>
            <person name="Blanchette R.A."/>
            <person name="Grigoriev I.V."/>
            <person name="Minto R.E."/>
            <person name="Hibbett D.S."/>
        </authorList>
    </citation>
    <scope>NUCLEOTIDE SEQUENCE [LARGE SCALE GENOMIC DNA]</scope>
    <source>
        <strain evidence="6 7">FP15055 ss-10</strain>
    </source>
</reference>
<dbReference type="PANTHER" id="PTHR46481">
    <property type="entry name" value="ZINC FINGER BED DOMAIN-CONTAINING PROTEIN 4"/>
    <property type="match status" value="1"/>
</dbReference>
<protein>
    <submittedName>
        <fullName evidence="6">Uncharacterized protein</fullName>
    </submittedName>
</protein>
<feature type="non-terminal residue" evidence="6">
    <location>
        <position position="163"/>
    </location>
</feature>
<dbReference type="GO" id="GO:0005634">
    <property type="term" value="C:nucleus"/>
    <property type="evidence" value="ECO:0007669"/>
    <property type="project" value="UniProtKB-SubCell"/>
</dbReference>
<feature type="non-terminal residue" evidence="6">
    <location>
        <position position="1"/>
    </location>
</feature>
<evidence type="ECO:0000313" key="7">
    <source>
        <dbReference type="Proteomes" id="UP000054007"/>
    </source>
</evidence>
<dbReference type="STRING" id="1314674.A0A0D7AT11"/>
<evidence type="ECO:0000256" key="5">
    <source>
        <dbReference type="ARBA" id="ARBA00023242"/>
    </source>
</evidence>
<sequence>KAYDGDIHFATDTWTSANHRAFVAITAHLLVDAKPKSIILDFFEVPELHTGETFAREISRVFLEFGIETKVSKGTADNASNNDTMTAAMGADESIPSFHREEDHVRCFAHTINLVAKSFLQLFEPALKKKSSVGVEDDSLEDLRDALERITDGEDVNSTEDEQ</sequence>
<dbReference type="Proteomes" id="UP000054007">
    <property type="component" value="Unassembled WGS sequence"/>
</dbReference>
<dbReference type="PANTHER" id="PTHR46481:SF10">
    <property type="entry name" value="ZINC FINGER BED DOMAIN-CONTAINING PROTEIN 39"/>
    <property type="match status" value="1"/>
</dbReference>